<name>A0A8H3W5Z6_9PEZI</name>
<sequence>MGPAMPQAIVPIEDLPPVYALLEYRRRLSASSGCSKNHSSVLRSASSLRAFQSALSASTPFANSRPSSCGSKSKEASPPPPPAPSVLSLDFWSARPTWRRAGVNTFRCLVGCTLGDFSAMWYLQAFHPEMAMEAVMGISMAGGLSTSLLLETVLLKFGKDRLSWPVAAKTAAGMSMISMITMELAENAVDYHLTGGIVQLDDPAFWGAAAVSVAAGFLTPLPYNYHRLRKFGKACH</sequence>
<feature type="transmembrane region" description="Helical" evidence="2">
    <location>
        <begin position="135"/>
        <end position="154"/>
    </location>
</feature>
<feature type="transmembrane region" description="Helical" evidence="2">
    <location>
        <begin position="166"/>
        <end position="185"/>
    </location>
</feature>
<feature type="domain" description="DUF4396" evidence="3">
    <location>
        <begin position="97"/>
        <end position="233"/>
    </location>
</feature>
<feature type="compositionally biased region" description="Polar residues" evidence="1">
    <location>
        <begin position="59"/>
        <end position="71"/>
    </location>
</feature>
<dbReference type="InterPro" id="IPR025509">
    <property type="entry name" value="DUF4396"/>
</dbReference>
<dbReference type="Pfam" id="PF14342">
    <property type="entry name" value="DUF4396"/>
    <property type="match status" value="1"/>
</dbReference>
<proteinExistence type="predicted"/>
<evidence type="ECO:0000313" key="5">
    <source>
        <dbReference type="Proteomes" id="UP000434172"/>
    </source>
</evidence>
<protein>
    <recommendedName>
        <fullName evidence="3">DUF4396 domain-containing protein</fullName>
    </recommendedName>
</protein>
<evidence type="ECO:0000259" key="3">
    <source>
        <dbReference type="Pfam" id="PF14342"/>
    </source>
</evidence>
<keyword evidence="2" id="KW-0472">Membrane</keyword>
<dbReference type="Proteomes" id="UP000434172">
    <property type="component" value="Unassembled WGS sequence"/>
</dbReference>
<feature type="transmembrane region" description="Helical" evidence="2">
    <location>
        <begin position="205"/>
        <end position="223"/>
    </location>
</feature>
<gene>
    <name evidence="4" type="ORF">GQ607_013960</name>
</gene>
<reference evidence="4 5" key="1">
    <citation type="submission" date="2019-12" db="EMBL/GenBank/DDBJ databases">
        <title>A genome sequence resource for the geographically widespread anthracnose pathogen Colletotrichum asianum.</title>
        <authorList>
            <person name="Meng Y."/>
        </authorList>
    </citation>
    <scope>NUCLEOTIDE SEQUENCE [LARGE SCALE GENOMIC DNA]</scope>
    <source>
        <strain evidence="4 5">ICMP 18580</strain>
    </source>
</reference>
<dbReference type="AlphaFoldDB" id="A0A8H3W5Z6"/>
<evidence type="ECO:0000313" key="4">
    <source>
        <dbReference type="EMBL" id="KAF0318828.1"/>
    </source>
</evidence>
<dbReference type="OrthoDB" id="2128064at2759"/>
<evidence type="ECO:0000256" key="2">
    <source>
        <dbReference type="SAM" id="Phobius"/>
    </source>
</evidence>
<dbReference type="EMBL" id="WOWK01000104">
    <property type="protein sequence ID" value="KAF0318828.1"/>
    <property type="molecule type" value="Genomic_DNA"/>
</dbReference>
<accession>A0A8H3W5Z6</accession>
<keyword evidence="2" id="KW-0812">Transmembrane</keyword>
<evidence type="ECO:0000256" key="1">
    <source>
        <dbReference type="SAM" id="MobiDB-lite"/>
    </source>
</evidence>
<keyword evidence="5" id="KW-1185">Reference proteome</keyword>
<feature type="region of interest" description="Disordered" evidence="1">
    <location>
        <begin position="59"/>
        <end position="82"/>
    </location>
</feature>
<organism evidence="4 5">
    <name type="scientific">Colletotrichum asianum</name>
    <dbReference type="NCBI Taxonomy" id="702518"/>
    <lineage>
        <taxon>Eukaryota</taxon>
        <taxon>Fungi</taxon>
        <taxon>Dikarya</taxon>
        <taxon>Ascomycota</taxon>
        <taxon>Pezizomycotina</taxon>
        <taxon>Sordariomycetes</taxon>
        <taxon>Hypocreomycetidae</taxon>
        <taxon>Glomerellales</taxon>
        <taxon>Glomerellaceae</taxon>
        <taxon>Colletotrichum</taxon>
        <taxon>Colletotrichum gloeosporioides species complex</taxon>
    </lineage>
</organism>
<keyword evidence="2" id="KW-1133">Transmembrane helix</keyword>
<feature type="transmembrane region" description="Helical" evidence="2">
    <location>
        <begin position="105"/>
        <end position="123"/>
    </location>
</feature>
<comment type="caution">
    <text evidence="4">The sequence shown here is derived from an EMBL/GenBank/DDBJ whole genome shotgun (WGS) entry which is preliminary data.</text>
</comment>